<evidence type="ECO:0000256" key="2">
    <source>
        <dbReference type="ARBA" id="ARBA00022833"/>
    </source>
</evidence>
<evidence type="ECO:0000256" key="6">
    <source>
        <dbReference type="ARBA" id="ARBA00023242"/>
    </source>
</evidence>
<dbReference type="EMBL" id="KV700382">
    <property type="protein sequence ID" value="OCF21256.1"/>
    <property type="molecule type" value="Genomic_DNA"/>
</dbReference>
<reference evidence="9" key="3">
    <citation type="submission" date="2016-07" db="EMBL/GenBank/DDBJ databases">
        <title>Evolution of pathogenesis and genome organization in the Tremellales.</title>
        <authorList>
            <person name="Cuomo C."/>
            <person name="Litvintseva A."/>
            <person name="Heitman J."/>
            <person name="Chen Y."/>
            <person name="Sun S."/>
            <person name="Springer D."/>
            <person name="Dromer F."/>
            <person name="Young S."/>
            <person name="Zeng Q."/>
            <person name="Chapman S."/>
            <person name="Gujja S."/>
            <person name="Saif S."/>
            <person name="Birren B."/>
        </authorList>
    </citation>
    <scope>NUCLEOTIDE SEQUENCE</scope>
    <source>
        <strain evidence="9">CBS 10118</strain>
    </source>
</reference>
<reference evidence="9" key="1">
    <citation type="submission" date="2013-07" db="EMBL/GenBank/DDBJ databases">
        <title>The Genome Sequence of Cryptococcus bestiolae CBS10118.</title>
        <authorList>
            <consortium name="The Broad Institute Genome Sequencing Platform"/>
            <person name="Cuomo C."/>
            <person name="Litvintseva A."/>
            <person name="Chen Y."/>
            <person name="Heitman J."/>
            <person name="Sun S."/>
            <person name="Springer D."/>
            <person name="Dromer F."/>
            <person name="Young S.K."/>
            <person name="Zeng Q."/>
            <person name="Gargeya S."/>
            <person name="Fitzgerald M."/>
            <person name="Abouelleil A."/>
            <person name="Alvarado L."/>
            <person name="Berlin A.M."/>
            <person name="Chapman S.B."/>
            <person name="Dewar J."/>
            <person name="Goldberg J."/>
            <person name="Griggs A."/>
            <person name="Gujja S."/>
            <person name="Hansen M."/>
            <person name="Howarth C."/>
            <person name="Imamovic A."/>
            <person name="Larimer J."/>
            <person name="McCowan C."/>
            <person name="Murphy C."/>
            <person name="Pearson M."/>
            <person name="Priest M."/>
            <person name="Roberts A."/>
            <person name="Saif S."/>
            <person name="Shea T."/>
            <person name="Sykes S."/>
            <person name="Wortman J."/>
            <person name="Nusbaum C."/>
            <person name="Birren B."/>
        </authorList>
    </citation>
    <scope>NUCLEOTIDE SEQUENCE [LARGE SCALE GENOMIC DNA]</scope>
    <source>
        <strain evidence="9">CBS 10118</strain>
    </source>
</reference>
<dbReference type="STRING" id="1296100.A0A1B9FR68"/>
<dbReference type="SMART" id="SM00066">
    <property type="entry name" value="GAL4"/>
    <property type="match status" value="1"/>
</dbReference>
<keyword evidence="4" id="KW-0238">DNA-binding</keyword>
<evidence type="ECO:0000256" key="7">
    <source>
        <dbReference type="SAM" id="MobiDB-lite"/>
    </source>
</evidence>
<feature type="compositionally biased region" description="Low complexity" evidence="7">
    <location>
        <begin position="46"/>
        <end position="58"/>
    </location>
</feature>
<keyword evidence="11" id="KW-1185">Reference proteome</keyword>
<dbReference type="PROSITE" id="PS50048">
    <property type="entry name" value="ZN2_CY6_FUNGAL_2"/>
    <property type="match status" value="1"/>
</dbReference>
<dbReference type="PANTHER" id="PTHR31944:SF131">
    <property type="entry name" value="HEME-RESPONSIVE ZINC FINGER TRANSCRIPTION FACTOR HAP1"/>
    <property type="match status" value="1"/>
</dbReference>
<evidence type="ECO:0000259" key="8">
    <source>
        <dbReference type="PROSITE" id="PS50048"/>
    </source>
</evidence>
<sequence>MAKTADNLPHPRPPIRPTLTGQRHSFHTSEVVRPAHPPRQAFQTFPPNRSRPSSPRPSAQEHMSRKHERSFPHLSETSLGQALSPRRTQYRRTASDDIPTSYIGSHEQRQYPQEMQRSATHPQPLHRVSRSIPQHYDEVASRAGTYAPGGSQYQSATSQVDAPQAEAWITPGRTPARVTSGWTANDLARYHDGYSDAMSAVMSGVGVIGRDTSFRINIHDPRKSAYQHAAPPSHPLSTTEVPPPQPPPQVYQPPARYRNENLRIDPSLQRPGTHRRPSQSSSNIPTPTVTTPLHKIHPPPASDYFGTAFHYSHPCATEHPPAKRPKRQSISCYPCRQRKLKCDGKKPCAQCSRRHIDGQCSYAERIRRRGRGKKATDEEQGLGDSEEHDYEGEDVPQAESSIMAQRRVGGVRSHDEERDEGDGDLSMDSALDSGSRPPGGLGSPVRYPSRGSKEEGEGEEEREKEY</sequence>
<keyword evidence="6" id="KW-0539">Nucleus</keyword>
<dbReference type="Gene3D" id="4.10.240.10">
    <property type="entry name" value="Zn(2)-C6 fungal-type DNA-binding domain"/>
    <property type="match status" value="1"/>
</dbReference>
<keyword evidence="3" id="KW-0805">Transcription regulation</keyword>
<name>A0A1B9FR68_9TREE</name>
<dbReference type="GO" id="GO:0008270">
    <property type="term" value="F:zinc ion binding"/>
    <property type="evidence" value="ECO:0007669"/>
    <property type="project" value="InterPro"/>
</dbReference>
<keyword evidence="1" id="KW-0479">Metal-binding</keyword>
<dbReference type="KEGG" id="kbi:30213327"/>
<dbReference type="InterPro" id="IPR051430">
    <property type="entry name" value="Fungal_TF_Env_Response"/>
</dbReference>
<gene>
    <name evidence="9" type="ORF">I302_08928</name>
    <name evidence="10" type="ORF">I302_105000</name>
</gene>
<dbReference type="AlphaFoldDB" id="A0A1B9FR68"/>
<evidence type="ECO:0000313" key="10">
    <source>
        <dbReference type="EMBL" id="WVW82984.1"/>
    </source>
</evidence>
<feature type="region of interest" description="Disordered" evidence="7">
    <location>
        <begin position="368"/>
        <end position="466"/>
    </location>
</feature>
<accession>A0A1B9FR68</accession>
<dbReference type="GeneID" id="30213327"/>
<dbReference type="GO" id="GO:0000978">
    <property type="term" value="F:RNA polymerase II cis-regulatory region sequence-specific DNA binding"/>
    <property type="evidence" value="ECO:0007669"/>
    <property type="project" value="TreeGrafter"/>
</dbReference>
<evidence type="ECO:0000313" key="9">
    <source>
        <dbReference type="EMBL" id="OCF21256.1"/>
    </source>
</evidence>
<dbReference type="InterPro" id="IPR036864">
    <property type="entry name" value="Zn2-C6_fun-type_DNA-bd_sf"/>
</dbReference>
<dbReference type="CDD" id="cd00067">
    <property type="entry name" value="GAL4"/>
    <property type="match status" value="1"/>
</dbReference>
<dbReference type="GO" id="GO:0005634">
    <property type="term" value="C:nucleus"/>
    <property type="evidence" value="ECO:0007669"/>
    <property type="project" value="TreeGrafter"/>
</dbReference>
<feature type="compositionally biased region" description="Polar residues" evidence="7">
    <location>
        <begin position="110"/>
        <end position="121"/>
    </location>
</feature>
<reference evidence="10" key="4">
    <citation type="submission" date="2024-02" db="EMBL/GenBank/DDBJ databases">
        <title>Comparative genomics of Cryptococcus and Kwoniella reveals pathogenesis evolution and contrasting modes of karyotype evolution via chromosome fusion or intercentromeric recombination.</title>
        <authorList>
            <person name="Coelho M.A."/>
            <person name="David-Palma M."/>
            <person name="Shea T."/>
            <person name="Bowers K."/>
            <person name="McGinley-Smith S."/>
            <person name="Mohammad A.W."/>
            <person name="Gnirke A."/>
            <person name="Yurkov A.M."/>
            <person name="Nowrousian M."/>
            <person name="Sun S."/>
            <person name="Cuomo C.A."/>
            <person name="Heitman J."/>
        </authorList>
    </citation>
    <scope>NUCLEOTIDE SEQUENCE</scope>
    <source>
        <strain evidence="10">CBS 10118</strain>
    </source>
</reference>
<dbReference type="SUPFAM" id="SSF57701">
    <property type="entry name" value="Zn2/Cys6 DNA-binding domain"/>
    <property type="match status" value="1"/>
</dbReference>
<dbReference type="Proteomes" id="UP000092730">
    <property type="component" value="Chromosome 3"/>
</dbReference>
<evidence type="ECO:0000313" key="11">
    <source>
        <dbReference type="Proteomes" id="UP000092730"/>
    </source>
</evidence>
<protein>
    <recommendedName>
        <fullName evidence="8">Zn(2)-C6 fungal-type domain-containing protein</fullName>
    </recommendedName>
</protein>
<feature type="compositionally biased region" description="Pro residues" evidence="7">
    <location>
        <begin position="241"/>
        <end position="251"/>
    </location>
</feature>
<dbReference type="PROSITE" id="PS00463">
    <property type="entry name" value="ZN2_CY6_FUNGAL_1"/>
    <property type="match status" value="1"/>
</dbReference>
<evidence type="ECO:0000256" key="4">
    <source>
        <dbReference type="ARBA" id="ARBA00023125"/>
    </source>
</evidence>
<evidence type="ECO:0000256" key="5">
    <source>
        <dbReference type="ARBA" id="ARBA00023163"/>
    </source>
</evidence>
<dbReference type="OrthoDB" id="39175at2759"/>
<dbReference type="RefSeq" id="XP_019042326.1">
    <property type="nucleotide sequence ID" value="XM_019195503.1"/>
</dbReference>
<feature type="region of interest" description="Disordered" evidence="7">
    <location>
        <begin position="1"/>
        <end position="124"/>
    </location>
</feature>
<feature type="region of interest" description="Disordered" evidence="7">
    <location>
        <begin position="224"/>
        <end position="299"/>
    </location>
</feature>
<feature type="compositionally biased region" description="Polar residues" evidence="7">
    <location>
        <begin position="278"/>
        <end position="291"/>
    </location>
</feature>
<feature type="domain" description="Zn(2)-C6 fungal-type" evidence="8">
    <location>
        <begin position="331"/>
        <end position="362"/>
    </location>
</feature>
<dbReference type="Pfam" id="PF00172">
    <property type="entry name" value="Zn_clus"/>
    <property type="match status" value="1"/>
</dbReference>
<proteinExistence type="predicted"/>
<keyword evidence="2" id="KW-0862">Zinc</keyword>
<evidence type="ECO:0000256" key="1">
    <source>
        <dbReference type="ARBA" id="ARBA00022723"/>
    </source>
</evidence>
<feature type="compositionally biased region" description="Acidic residues" evidence="7">
    <location>
        <begin position="378"/>
        <end position="396"/>
    </location>
</feature>
<dbReference type="GO" id="GO:0001228">
    <property type="term" value="F:DNA-binding transcription activator activity, RNA polymerase II-specific"/>
    <property type="evidence" value="ECO:0007669"/>
    <property type="project" value="TreeGrafter"/>
</dbReference>
<dbReference type="EMBL" id="CP144543">
    <property type="protein sequence ID" value="WVW82984.1"/>
    <property type="molecule type" value="Genomic_DNA"/>
</dbReference>
<reference evidence="10" key="2">
    <citation type="submission" date="2013-07" db="EMBL/GenBank/DDBJ databases">
        <authorList>
            <consortium name="The Broad Institute Genome Sequencing Platform"/>
            <person name="Cuomo C."/>
            <person name="Litvintseva A."/>
            <person name="Chen Y."/>
            <person name="Heitman J."/>
            <person name="Sun S."/>
            <person name="Springer D."/>
            <person name="Dromer F."/>
            <person name="Young S.K."/>
            <person name="Zeng Q."/>
            <person name="Gargeya S."/>
            <person name="Fitzgerald M."/>
            <person name="Abouelleil A."/>
            <person name="Alvarado L."/>
            <person name="Berlin A.M."/>
            <person name="Chapman S.B."/>
            <person name="Dewar J."/>
            <person name="Goldberg J."/>
            <person name="Griggs A."/>
            <person name="Gujja S."/>
            <person name="Hansen M."/>
            <person name="Howarth C."/>
            <person name="Imamovic A."/>
            <person name="Larimer J."/>
            <person name="McCowan C."/>
            <person name="Murphy C."/>
            <person name="Pearson M."/>
            <person name="Priest M."/>
            <person name="Roberts A."/>
            <person name="Saif S."/>
            <person name="Shea T."/>
            <person name="Sykes S."/>
            <person name="Wortman J."/>
            <person name="Nusbaum C."/>
            <person name="Birren B."/>
        </authorList>
    </citation>
    <scope>NUCLEOTIDE SEQUENCE</scope>
    <source>
        <strain evidence="10">CBS 10118</strain>
    </source>
</reference>
<feature type="compositionally biased region" description="Basic and acidic residues" evidence="7">
    <location>
        <begin position="451"/>
        <end position="466"/>
    </location>
</feature>
<evidence type="ECO:0000256" key="3">
    <source>
        <dbReference type="ARBA" id="ARBA00023015"/>
    </source>
</evidence>
<dbReference type="InterPro" id="IPR001138">
    <property type="entry name" value="Zn2Cys6_DnaBD"/>
</dbReference>
<organism evidence="9">
    <name type="scientific">Kwoniella bestiolae CBS 10118</name>
    <dbReference type="NCBI Taxonomy" id="1296100"/>
    <lineage>
        <taxon>Eukaryota</taxon>
        <taxon>Fungi</taxon>
        <taxon>Dikarya</taxon>
        <taxon>Basidiomycota</taxon>
        <taxon>Agaricomycotina</taxon>
        <taxon>Tremellomycetes</taxon>
        <taxon>Tremellales</taxon>
        <taxon>Cryptococcaceae</taxon>
        <taxon>Kwoniella</taxon>
    </lineage>
</organism>
<dbReference type="VEuPathDB" id="FungiDB:I302_08928"/>
<dbReference type="PANTHER" id="PTHR31944">
    <property type="entry name" value="HEME-RESPONSIVE ZINC FINGER TRANSCRIPTION FACTOR HAP1"/>
    <property type="match status" value="1"/>
</dbReference>
<keyword evidence="5" id="KW-0804">Transcription</keyword>